<dbReference type="Proteomes" id="UP001157502">
    <property type="component" value="Chromosome 34"/>
</dbReference>
<keyword evidence="2" id="KW-1185">Reference proteome</keyword>
<gene>
    <name evidence="1" type="ORF">DPEC_G00341370</name>
</gene>
<name>A0ACC2F5I4_DALPE</name>
<evidence type="ECO:0000313" key="2">
    <source>
        <dbReference type="Proteomes" id="UP001157502"/>
    </source>
</evidence>
<evidence type="ECO:0000313" key="1">
    <source>
        <dbReference type="EMBL" id="KAJ7986583.1"/>
    </source>
</evidence>
<reference evidence="1" key="1">
    <citation type="submission" date="2021-05" db="EMBL/GenBank/DDBJ databases">
        <authorList>
            <person name="Pan Q."/>
            <person name="Jouanno E."/>
            <person name="Zahm M."/>
            <person name="Klopp C."/>
            <person name="Cabau C."/>
            <person name="Louis A."/>
            <person name="Berthelot C."/>
            <person name="Parey E."/>
            <person name="Roest Crollius H."/>
            <person name="Montfort J."/>
            <person name="Robinson-Rechavi M."/>
            <person name="Bouchez O."/>
            <person name="Lampietro C."/>
            <person name="Lopez Roques C."/>
            <person name="Donnadieu C."/>
            <person name="Postlethwait J."/>
            <person name="Bobe J."/>
            <person name="Dillon D."/>
            <person name="Chandos A."/>
            <person name="von Hippel F."/>
            <person name="Guiguen Y."/>
        </authorList>
    </citation>
    <scope>NUCLEOTIDE SEQUENCE</scope>
    <source>
        <strain evidence="1">YG-Jan2019</strain>
    </source>
</reference>
<protein>
    <submittedName>
        <fullName evidence="1">Uncharacterized protein</fullName>
    </submittedName>
</protein>
<comment type="caution">
    <text evidence="1">The sequence shown here is derived from an EMBL/GenBank/DDBJ whole genome shotgun (WGS) entry which is preliminary data.</text>
</comment>
<sequence length="203" mass="23111">MEVEVQVEKEVYVTLETHRRWRSWRLAVVLFIQNMLIVGCLSLTFYCFWTEQIRETAIANQENTPKNGMGEIYIHFDPITDIAEKVNFMAFDANNMNLSSSKSEIQIFCNGTYMLYVEVYSEGLDGGPGDGTLALKVGDRELASFTVNVTVKDKGCKDSVHHQIVYLRNGENGVLYFTSNKNNLKVCKLTLGLHYLLGNHCQH</sequence>
<proteinExistence type="predicted"/>
<accession>A0ACC2F5I4</accession>
<dbReference type="EMBL" id="CM055761">
    <property type="protein sequence ID" value="KAJ7986583.1"/>
    <property type="molecule type" value="Genomic_DNA"/>
</dbReference>
<organism evidence="1 2">
    <name type="scientific">Dallia pectoralis</name>
    <name type="common">Alaska blackfish</name>
    <dbReference type="NCBI Taxonomy" id="75939"/>
    <lineage>
        <taxon>Eukaryota</taxon>
        <taxon>Metazoa</taxon>
        <taxon>Chordata</taxon>
        <taxon>Craniata</taxon>
        <taxon>Vertebrata</taxon>
        <taxon>Euteleostomi</taxon>
        <taxon>Actinopterygii</taxon>
        <taxon>Neopterygii</taxon>
        <taxon>Teleostei</taxon>
        <taxon>Protacanthopterygii</taxon>
        <taxon>Esociformes</taxon>
        <taxon>Umbridae</taxon>
        <taxon>Dallia</taxon>
    </lineage>
</organism>